<keyword evidence="3" id="KW-1185">Reference proteome</keyword>
<organism evidence="2 3">
    <name type="scientific">Austropuccinia psidii MF-1</name>
    <dbReference type="NCBI Taxonomy" id="1389203"/>
    <lineage>
        <taxon>Eukaryota</taxon>
        <taxon>Fungi</taxon>
        <taxon>Dikarya</taxon>
        <taxon>Basidiomycota</taxon>
        <taxon>Pucciniomycotina</taxon>
        <taxon>Pucciniomycetes</taxon>
        <taxon>Pucciniales</taxon>
        <taxon>Sphaerophragmiaceae</taxon>
        <taxon>Austropuccinia</taxon>
    </lineage>
</organism>
<dbReference type="EMBL" id="AVOT02066168">
    <property type="protein sequence ID" value="MBW0558045.1"/>
    <property type="molecule type" value="Genomic_DNA"/>
</dbReference>
<feature type="region of interest" description="Disordered" evidence="1">
    <location>
        <begin position="1"/>
        <end position="34"/>
    </location>
</feature>
<reference evidence="2" key="1">
    <citation type="submission" date="2021-03" db="EMBL/GenBank/DDBJ databases">
        <title>Draft genome sequence of rust myrtle Austropuccinia psidii MF-1, a brazilian biotype.</title>
        <authorList>
            <person name="Quecine M.C."/>
            <person name="Pachon D.M.R."/>
            <person name="Bonatelli M.L."/>
            <person name="Correr F.H."/>
            <person name="Franceschini L.M."/>
            <person name="Leite T.F."/>
            <person name="Margarido G.R.A."/>
            <person name="Almeida C.A."/>
            <person name="Ferrarezi J.A."/>
            <person name="Labate C.A."/>
        </authorList>
    </citation>
    <scope>NUCLEOTIDE SEQUENCE</scope>
    <source>
        <strain evidence="2">MF-1</strain>
    </source>
</reference>
<gene>
    <name evidence="2" type="ORF">O181_097760</name>
</gene>
<evidence type="ECO:0000313" key="2">
    <source>
        <dbReference type="EMBL" id="MBW0558045.1"/>
    </source>
</evidence>
<sequence>MRIPNSDSSSEFKSNLTMEPSGSPPNVQQADNPRSFINTNLFGDLIQQGLSQSLENMSIIDHLTSTNYAVWRKKVKLDLSKPNFDVFPNPEWTSSLRRGGDKDTCFLRNSCKQIYFWMGYRLD</sequence>
<dbReference type="Proteomes" id="UP000765509">
    <property type="component" value="Unassembled WGS sequence"/>
</dbReference>
<dbReference type="AlphaFoldDB" id="A0A9Q3J806"/>
<comment type="caution">
    <text evidence="2">The sequence shown here is derived from an EMBL/GenBank/DDBJ whole genome shotgun (WGS) entry which is preliminary data.</text>
</comment>
<protein>
    <submittedName>
        <fullName evidence="2">Uncharacterized protein</fullName>
    </submittedName>
</protein>
<accession>A0A9Q3J806</accession>
<evidence type="ECO:0000256" key="1">
    <source>
        <dbReference type="SAM" id="MobiDB-lite"/>
    </source>
</evidence>
<name>A0A9Q3J806_9BASI</name>
<proteinExistence type="predicted"/>
<evidence type="ECO:0000313" key="3">
    <source>
        <dbReference type="Proteomes" id="UP000765509"/>
    </source>
</evidence>